<comment type="caution">
    <text evidence="2">The sequence shown here is derived from an EMBL/GenBank/DDBJ whole genome shotgun (WGS) entry which is preliminary data.</text>
</comment>
<feature type="region of interest" description="Disordered" evidence="1">
    <location>
        <begin position="60"/>
        <end position="79"/>
    </location>
</feature>
<protein>
    <submittedName>
        <fullName evidence="2">Uncharacterized protein</fullName>
    </submittedName>
</protein>
<evidence type="ECO:0000256" key="1">
    <source>
        <dbReference type="SAM" id="MobiDB-lite"/>
    </source>
</evidence>
<name>A0AAD8K9D3_TARER</name>
<evidence type="ECO:0000313" key="3">
    <source>
        <dbReference type="Proteomes" id="UP001229421"/>
    </source>
</evidence>
<feature type="compositionally biased region" description="Polar residues" evidence="1">
    <location>
        <begin position="67"/>
        <end position="79"/>
    </location>
</feature>
<organism evidence="2 3">
    <name type="scientific">Tagetes erecta</name>
    <name type="common">African marigold</name>
    <dbReference type="NCBI Taxonomy" id="13708"/>
    <lineage>
        <taxon>Eukaryota</taxon>
        <taxon>Viridiplantae</taxon>
        <taxon>Streptophyta</taxon>
        <taxon>Embryophyta</taxon>
        <taxon>Tracheophyta</taxon>
        <taxon>Spermatophyta</taxon>
        <taxon>Magnoliopsida</taxon>
        <taxon>eudicotyledons</taxon>
        <taxon>Gunneridae</taxon>
        <taxon>Pentapetalae</taxon>
        <taxon>asterids</taxon>
        <taxon>campanulids</taxon>
        <taxon>Asterales</taxon>
        <taxon>Asteraceae</taxon>
        <taxon>Asteroideae</taxon>
        <taxon>Heliantheae alliance</taxon>
        <taxon>Tageteae</taxon>
        <taxon>Tagetes</taxon>
    </lineage>
</organism>
<gene>
    <name evidence="2" type="ORF">QVD17_27880</name>
</gene>
<keyword evidence="3" id="KW-1185">Reference proteome</keyword>
<dbReference type="EMBL" id="JAUHHV010000007">
    <property type="protein sequence ID" value="KAK1418734.1"/>
    <property type="molecule type" value="Genomic_DNA"/>
</dbReference>
<evidence type="ECO:0000313" key="2">
    <source>
        <dbReference type="EMBL" id="KAK1418734.1"/>
    </source>
</evidence>
<reference evidence="2" key="1">
    <citation type="journal article" date="2023" name="bioRxiv">
        <title>Improved chromosome-level genome assembly for marigold (Tagetes erecta).</title>
        <authorList>
            <person name="Jiang F."/>
            <person name="Yuan L."/>
            <person name="Wang S."/>
            <person name="Wang H."/>
            <person name="Xu D."/>
            <person name="Wang A."/>
            <person name="Fan W."/>
        </authorList>
    </citation>
    <scope>NUCLEOTIDE SEQUENCE</scope>
    <source>
        <strain evidence="2">WSJ</strain>
        <tissue evidence="2">Leaf</tissue>
    </source>
</reference>
<dbReference type="AlphaFoldDB" id="A0AAD8K9D3"/>
<sequence length="79" mass="9088">MGFLQYAKMFSHLKWVSSRLKNEDDRVENILILQGLNCFDLIAATYFRKIHSNVNGRVGSEKRKTKSYANGSFTRGCNL</sequence>
<dbReference type="Proteomes" id="UP001229421">
    <property type="component" value="Unassembled WGS sequence"/>
</dbReference>
<proteinExistence type="predicted"/>
<accession>A0AAD8K9D3</accession>